<reference evidence="2" key="1">
    <citation type="journal article" date="2014" name="Int. J. Syst. Evol. Microbiol.">
        <title>Complete genome of a new Firmicutes species belonging to the dominant human colonic microbiota ('Ruminococcus bicirculans') reveals two chromosomes and a selective capacity to utilize plant glucans.</title>
        <authorList>
            <consortium name="NISC Comparative Sequencing Program"/>
            <person name="Wegmann U."/>
            <person name="Louis P."/>
            <person name="Goesmann A."/>
            <person name="Henrissat B."/>
            <person name="Duncan S.H."/>
            <person name="Flint H.J."/>
        </authorList>
    </citation>
    <scope>NUCLEOTIDE SEQUENCE</scope>
    <source>
        <strain evidence="2">NBRC 102424</strain>
    </source>
</reference>
<dbReference type="Proteomes" id="UP001161423">
    <property type="component" value="Unassembled WGS sequence"/>
</dbReference>
<keyword evidence="1" id="KW-0472">Membrane</keyword>
<evidence type="ECO:0000313" key="2">
    <source>
        <dbReference type="EMBL" id="GLP99804.1"/>
    </source>
</evidence>
<comment type="caution">
    <text evidence="2">The sequence shown here is derived from an EMBL/GenBank/DDBJ whole genome shotgun (WGS) entry which is preliminary data.</text>
</comment>
<name>A0ABQ5TUY8_9GAMM</name>
<evidence type="ECO:0000313" key="3">
    <source>
        <dbReference type="Proteomes" id="UP001161423"/>
    </source>
</evidence>
<proteinExistence type="predicted"/>
<feature type="transmembrane region" description="Helical" evidence="1">
    <location>
        <begin position="12"/>
        <end position="36"/>
    </location>
</feature>
<sequence>MQKQGRFFRRRYMLVPTLWTVIITILLLLTITVFFVNNVAFFLAKQEPVKANILVVEGWLEPAALSQAYAEYKTGHYDLVITTGGPEARNFTDQFDSYAEQAAYQLALLGLDENKLQVVATPASAQDRTYLSAVMVRKFIESSIVGDEVKGINVFSADVHSRRTQFLYQQAFNVLPIPIGIISAVPEDFTLENWWQTSAGAKTVLVELIGWIYAHCCFDLPVRNSYQEMWGLPRDETIK</sequence>
<reference evidence="2" key="2">
    <citation type="submission" date="2023-01" db="EMBL/GenBank/DDBJ databases">
        <title>Draft genome sequence of Methylophaga thalassica strain NBRC 102424.</title>
        <authorList>
            <person name="Sun Q."/>
            <person name="Mori K."/>
        </authorList>
    </citation>
    <scope>NUCLEOTIDE SEQUENCE</scope>
    <source>
        <strain evidence="2">NBRC 102424</strain>
    </source>
</reference>
<gene>
    <name evidence="2" type="ORF">GCM10007891_16580</name>
</gene>
<keyword evidence="1" id="KW-1133">Transmembrane helix</keyword>
<organism evidence="2 3">
    <name type="scientific">Methylophaga thalassica</name>
    <dbReference type="NCBI Taxonomy" id="40223"/>
    <lineage>
        <taxon>Bacteria</taxon>
        <taxon>Pseudomonadati</taxon>
        <taxon>Pseudomonadota</taxon>
        <taxon>Gammaproteobacteria</taxon>
        <taxon>Thiotrichales</taxon>
        <taxon>Piscirickettsiaceae</taxon>
        <taxon>Methylophaga</taxon>
    </lineage>
</organism>
<keyword evidence="1" id="KW-0812">Transmembrane</keyword>
<accession>A0ABQ5TUY8</accession>
<dbReference type="EMBL" id="BSND01000005">
    <property type="protein sequence ID" value="GLP99804.1"/>
    <property type="molecule type" value="Genomic_DNA"/>
</dbReference>
<keyword evidence="3" id="KW-1185">Reference proteome</keyword>
<evidence type="ECO:0000256" key="1">
    <source>
        <dbReference type="SAM" id="Phobius"/>
    </source>
</evidence>
<protein>
    <recommendedName>
        <fullName evidence="4">DUF218 domain-containing protein</fullName>
    </recommendedName>
</protein>
<evidence type="ECO:0008006" key="4">
    <source>
        <dbReference type="Google" id="ProtNLM"/>
    </source>
</evidence>